<dbReference type="SUPFAM" id="SSF161098">
    <property type="entry name" value="MetI-like"/>
    <property type="match status" value="1"/>
</dbReference>
<evidence type="ECO:0000256" key="3">
    <source>
        <dbReference type="ARBA" id="ARBA00022448"/>
    </source>
</evidence>
<accession>A0A2V1JLH0</accession>
<evidence type="ECO:0000256" key="5">
    <source>
        <dbReference type="ARBA" id="ARBA00022692"/>
    </source>
</evidence>
<evidence type="ECO:0000256" key="7">
    <source>
        <dbReference type="ARBA" id="ARBA00023136"/>
    </source>
</evidence>
<dbReference type="Gene3D" id="1.10.3720.10">
    <property type="entry name" value="MetI-like"/>
    <property type="match status" value="1"/>
</dbReference>
<evidence type="ECO:0000256" key="8">
    <source>
        <dbReference type="RuleBase" id="RU363032"/>
    </source>
</evidence>
<dbReference type="EMBL" id="JRFU01000197">
    <property type="protein sequence ID" value="PWE85460.1"/>
    <property type="molecule type" value="Genomic_DNA"/>
</dbReference>
<dbReference type="RefSeq" id="WP_109216806.1">
    <property type="nucleotide sequence ID" value="NZ_CABMEW010000005.1"/>
</dbReference>
<evidence type="ECO:0000256" key="4">
    <source>
        <dbReference type="ARBA" id="ARBA00022475"/>
    </source>
</evidence>
<keyword evidence="11" id="KW-1185">Reference proteome</keyword>
<keyword evidence="7 8" id="KW-0472">Membrane</keyword>
<evidence type="ECO:0000256" key="2">
    <source>
        <dbReference type="ARBA" id="ARBA00007069"/>
    </source>
</evidence>
<name>A0A2V1JLH0_EUBRA</name>
<dbReference type="InterPro" id="IPR035906">
    <property type="entry name" value="MetI-like_sf"/>
</dbReference>
<dbReference type="InterPro" id="IPR051789">
    <property type="entry name" value="Bact_Polyamine_Transport"/>
</dbReference>
<feature type="transmembrane region" description="Helical" evidence="8">
    <location>
        <begin position="97"/>
        <end position="119"/>
    </location>
</feature>
<dbReference type="PANTHER" id="PTHR43848">
    <property type="entry name" value="PUTRESCINE TRANSPORT SYSTEM PERMEASE PROTEIN POTI"/>
    <property type="match status" value="1"/>
</dbReference>
<dbReference type="AlphaFoldDB" id="A0A2V1JLH0"/>
<evidence type="ECO:0000313" key="11">
    <source>
        <dbReference type="Proteomes" id="UP000245288"/>
    </source>
</evidence>
<proteinExistence type="inferred from homology"/>
<evidence type="ECO:0000259" key="9">
    <source>
        <dbReference type="PROSITE" id="PS50928"/>
    </source>
</evidence>
<reference evidence="10 11" key="1">
    <citation type="submission" date="2014-09" db="EMBL/GenBank/DDBJ databases">
        <title>Butyrate-producing bacteria isolated from human gut.</title>
        <authorList>
            <person name="Zhang Q."/>
            <person name="Zhao L."/>
        </authorList>
    </citation>
    <scope>NUCLEOTIDE SEQUENCE [LARGE SCALE GENOMIC DNA]</scope>
    <source>
        <strain evidence="10 11">21</strain>
    </source>
</reference>
<feature type="domain" description="ABC transmembrane type-1" evidence="9">
    <location>
        <begin position="60"/>
        <end position="247"/>
    </location>
</feature>
<dbReference type="OrthoDB" id="9782004at2"/>
<feature type="transmembrane region" description="Helical" evidence="8">
    <location>
        <begin position="230"/>
        <end position="250"/>
    </location>
</feature>
<comment type="similarity">
    <text evidence="2">Belongs to the binding-protein-dependent transport system permease family. CysTW subfamily.</text>
</comment>
<keyword evidence="10" id="KW-0032">Aminotransferase</keyword>
<sequence>MVKRFFMKFYLVLIIAFLYIPIAVLVVLSFNASRSRVVWGGFTLEWYQNLLHNSDVMAALQNTLTIGFASAAIATGIGLLAAIGIDAMRKRSYTLTLGVGNIPMLNADIVTGIALMLWFSRFTNLGYVSILLAHITFNIPYVILSILPKLQQMDMSVYEAARDLGANSVTAFVRVILPMIFPSVMSGFFMALTMSMDDFVVTYFTKGAGINTLSTMIYGELKRGIKPEMYALSTLIFVVVLVILLLANYVPRIHQNRVNAGRKATAFMSR</sequence>
<keyword evidence="6 8" id="KW-1133">Transmembrane helix</keyword>
<dbReference type="GO" id="GO:0005886">
    <property type="term" value="C:plasma membrane"/>
    <property type="evidence" value="ECO:0007669"/>
    <property type="project" value="UniProtKB-SubCell"/>
</dbReference>
<dbReference type="PANTHER" id="PTHR43848:SF2">
    <property type="entry name" value="PUTRESCINE TRANSPORT SYSTEM PERMEASE PROTEIN POTI"/>
    <property type="match status" value="1"/>
</dbReference>
<dbReference type="GO" id="GO:0055085">
    <property type="term" value="P:transmembrane transport"/>
    <property type="evidence" value="ECO:0007669"/>
    <property type="project" value="InterPro"/>
</dbReference>
<evidence type="ECO:0000313" key="10">
    <source>
        <dbReference type="EMBL" id="PWE85460.1"/>
    </source>
</evidence>
<comment type="caution">
    <text evidence="10">The sequence shown here is derived from an EMBL/GenBank/DDBJ whole genome shotgun (WGS) entry which is preliminary data.</text>
</comment>
<evidence type="ECO:0000256" key="1">
    <source>
        <dbReference type="ARBA" id="ARBA00004651"/>
    </source>
</evidence>
<feature type="transmembrane region" description="Helical" evidence="8">
    <location>
        <begin position="171"/>
        <end position="194"/>
    </location>
</feature>
<dbReference type="Pfam" id="PF00528">
    <property type="entry name" value="BPD_transp_1"/>
    <property type="match status" value="1"/>
</dbReference>
<feature type="transmembrane region" description="Helical" evidence="8">
    <location>
        <begin position="9"/>
        <end position="30"/>
    </location>
</feature>
<keyword evidence="3 8" id="KW-0813">Transport</keyword>
<dbReference type="CDD" id="cd06261">
    <property type="entry name" value="TM_PBP2"/>
    <property type="match status" value="1"/>
</dbReference>
<dbReference type="Proteomes" id="UP000245288">
    <property type="component" value="Unassembled WGS sequence"/>
</dbReference>
<keyword evidence="4" id="KW-1003">Cell membrane</keyword>
<comment type="subcellular location">
    <subcellularLocation>
        <location evidence="1 8">Cell membrane</location>
        <topology evidence="1 8">Multi-pass membrane protein</topology>
    </subcellularLocation>
</comment>
<organism evidence="10 11">
    <name type="scientific">Eubacterium ramulus</name>
    <dbReference type="NCBI Taxonomy" id="39490"/>
    <lineage>
        <taxon>Bacteria</taxon>
        <taxon>Bacillati</taxon>
        <taxon>Bacillota</taxon>
        <taxon>Clostridia</taxon>
        <taxon>Eubacteriales</taxon>
        <taxon>Eubacteriaceae</taxon>
        <taxon>Eubacterium</taxon>
    </lineage>
</organism>
<dbReference type="InterPro" id="IPR000515">
    <property type="entry name" value="MetI-like"/>
</dbReference>
<keyword evidence="10" id="KW-0808">Transferase</keyword>
<protein>
    <submittedName>
        <fullName evidence="10">Putrescine aminotransferase</fullName>
    </submittedName>
</protein>
<evidence type="ECO:0000256" key="6">
    <source>
        <dbReference type="ARBA" id="ARBA00022989"/>
    </source>
</evidence>
<feature type="transmembrane region" description="Helical" evidence="8">
    <location>
        <begin position="64"/>
        <end position="85"/>
    </location>
</feature>
<dbReference type="PROSITE" id="PS50928">
    <property type="entry name" value="ABC_TM1"/>
    <property type="match status" value="1"/>
</dbReference>
<keyword evidence="5 8" id="KW-0812">Transmembrane</keyword>
<feature type="transmembrane region" description="Helical" evidence="8">
    <location>
        <begin position="125"/>
        <end position="150"/>
    </location>
</feature>
<dbReference type="GO" id="GO:0008483">
    <property type="term" value="F:transaminase activity"/>
    <property type="evidence" value="ECO:0007669"/>
    <property type="project" value="UniProtKB-KW"/>
</dbReference>
<gene>
    <name evidence="10" type="ORF">LG34_15785</name>
</gene>